<evidence type="ECO:0000256" key="2">
    <source>
        <dbReference type="ARBA" id="ARBA00022827"/>
    </source>
</evidence>
<dbReference type="PROSITE" id="PS51085">
    <property type="entry name" value="2FE2S_FER_2"/>
    <property type="match status" value="1"/>
</dbReference>
<keyword evidence="2" id="KW-0274">FAD</keyword>
<feature type="domain" description="2Fe-2S ferredoxin-type" evidence="3">
    <location>
        <begin position="2"/>
        <end position="97"/>
    </location>
</feature>
<accession>A0ABV8JDN5</accession>
<dbReference type="Proteomes" id="UP001595843">
    <property type="component" value="Unassembled WGS sequence"/>
</dbReference>
<dbReference type="InterPro" id="IPR001041">
    <property type="entry name" value="2Fe-2S_ferredoxin-type"/>
</dbReference>
<evidence type="ECO:0000259" key="3">
    <source>
        <dbReference type="PROSITE" id="PS51085"/>
    </source>
</evidence>
<evidence type="ECO:0000256" key="1">
    <source>
        <dbReference type="ARBA" id="ARBA00022630"/>
    </source>
</evidence>
<keyword evidence="1" id="KW-0285">Flavoprotein</keyword>
<dbReference type="InterPro" id="IPR012675">
    <property type="entry name" value="Beta-grasp_dom_sf"/>
</dbReference>
<reference evidence="5" key="1">
    <citation type="journal article" date="2019" name="Int. J. Syst. Evol. Microbiol.">
        <title>The Global Catalogue of Microorganisms (GCM) 10K type strain sequencing project: providing services to taxonomists for standard genome sequencing and annotation.</title>
        <authorList>
            <consortium name="The Broad Institute Genomics Platform"/>
            <consortium name="The Broad Institute Genome Sequencing Center for Infectious Disease"/>
            <person name="Wu L."/>
            <person name="Ma J."/>
        </authorList>
    </citation>
    <scope>NUCLEOTIDE SEQUENCE [LARGE SCALE GENOMIC DNA]</scope>
    <source>
        <strain evidence="5">IBRC-M 10813</strain>
    </source>
</reference>
<dbReference type="SUPFAM" id="SSF54292">
    <property type="entry name" value="2Fe-2S ferredoxin-like"/>
    <property type="match status" value="1"/>
</dbReference>
<dbReference type="PANTHER" id="PTHR43644:SF1">
    <property type="entry name" value="NAD(P)H-FLAVIN REDUCTASE"/>
    <property type="match status" value="1"/>
</dbReference>
<dbReference type="PANTHER" id="PTHR43644">
    <property type="entry name" value="NA(+)-TRANSLOCATING NADH-QUINONE REDUCTASE SUBUNIT"/>
    <property type="match status" value="1"/>
</dbReference>
<comment type="caution">
    <text evidence="4">The sequence shown here is derived from an EMBL/GenBank/DDBJ whole genome shotgun (WGS) entry which is preliminary data.</text>
</comment>
<dbReference type="PROSITE" id="PS00197">
    <property type="entry name" value="2FE2S_FER_1"/>
    <property type="match status" value="1"/>
</dbReference>
<dbReference type="RefSeq" id="WP_380703876.1">
    <property type="nucleotide sequence ID" value="NZ_JBHSAP010000009.1"/>
</dbReference>
<dbReference type="CDD" id="cd00207">
    <property type="entry name" value="fer2"/>
    <property type="match status" value="1"/>
</dbReference>
<dbReference type="InterPro" id="IPR006058">
    <property type="entry name" value="2Fe2S_fd_BS"/>
</dbReference>
<keyword evidence="5" id="KW-1185">Reference proteome</keyword>
<dbReference type="Gene3D" id="3.10.20.30">
    <property type="match status" value="1"/>
</dbReference>
<protein>
    <submittedName>
        <fullName evidence="4">2Fe-2S iron-sulfur cluster-binding protein</fullName>
    </submittedName>
</protein>
<name>A0ABV8JDN5_9BACL</name>
<organism evidence="4 5">
    <name type="scientific">Salinithrix halophila</name>
    <dbReference type="NCBI Taxonomy" id="1485204"/>
    <lineage>
        <taxon>Bacteria</taxon>
        <taxon>Bacillati</taxon>
        <taxon>Bacillota</taxon>
        <taxon>Bacilli</taxon>
        <taxon>Bacillales</taxon>
        <taxon>Thermoactinomycetaceae</taxon>
        <taxon>Salinithrix</taxon>
    </lineage>
</organism>
<dbReference type="EMBL" id="JBHSAP010000009">
    <property type="protein sequence ID" value="MFC4076699.1"/>
    <property type="molecule type" value="Genomic_DNA"/>
</dbReference>
<dbReference type="InterPro" id="IPR036010">
    <property type="entry name" value="2Fe-2S_ferredoxin-like_sf"/>
</dbReference>
<evidence type="ECO:0000313" key="4">
    <source>
        <dbReference type="EMBL" id="MFC4076699.1"/>
    </source>
</evidence>
<dbReference type="Pfam" id="PF00111">
    <property type="entry name" value="Fer2"/>
    <property type="match status" value="1"/>
</dbReference>
<sequence length="99" mass="11162">MPRVEVTIGPQKHAFDMEKGESLLFEAISRSVMIPFNCTSARCGICRVKVLEGAENLNEVGDREILRLGEEKVEQGFRLACQTHVFGDVKLEVPQPRLY</sequence>
<evidence type="ECO:0000313" key="5">
    <source>
        <dbReference type="Proteomes" id="UP001595843"/>
    </source>
</evidence>
<proteinExistence type="predicted"/>
<gene>
    <name evidence="4" type="ORF">ACFOUO_07740</name>
</gene>